<name>A0A8H5WR11_FUSHE</name>
<dbReference type="OrthoDB" id="5095558at2759"/>
<feature type="region of interest" description="Disordered" evidence="1">
    <location>
        <begin position="110"/>
        <end position="156"/>
    </location>
</feature>
<accession>A0A8H5WR11</accession>
<evidence type="ECO:0000313" key="3">
    <source>
        <dbReference type="Proteomes" id="UP000567885"/>
    </source>
</evidence>
<feature type="compositionally biased region" description="Basic residues" evidence="1">
    <location>
        <begin position="110"/>
        <end position="124"/>
    </location>
</feature>
<keyword evidence="3" id="KW-1185">Reference proteome</keyword>
<proteinExistence type="predicted"/>
<reference evidence="2 3" key="1">
    <citation type="submission" date="2020-05" db="EMBL/GenBank/DDBJ databases">
        <title>Identification and distribution of gene clusters putatively required for synthesis of sphingolipid metabolism inhibitors in phylogenetically diverse species of the filamentous fungus Fusarium.</title>
        <authorList>
            <person name="Kim H.-S."/>
            <person name="Busman M."/>
            <person name="Brown D.W."/>
            <person name="Divon H."/>
            <person name="Uhlig S."/>
            <person name="Proctor R.H."/>
        </authorList>
    </citation>
    <scope>NUCLEOTIDE SEQUENCE [LARGE SCALE GENOMIC DNA]</scope>
    <source>
        <strain evidence="2 3">NRRL 20693</strain>
    </source>
</reference>
<sequence length="440" mass="49880">MKVTPGDDFIKSLRLVFDEAGRKGRDAELEFAHLRSIVVEFVASCAHMTAAKARANCTLKFIDGTESENILALPPSKINVVAKRSELDTAATAEEFVEILQTLISEQKSPRRILRQRREAKKRTNTPPKSPEGKIQKRQDAADAANAKLTTTPENAARVRWLHNSLAKRNKSPKLSFVKKRLDPRFFASLDKTMTSDDMDSTEPGAMELSFNTLPGQRQNEVATSESDQNKLEPQAGSISTGDKPSEGQQDVHMEDAPVTDIEEPTCNRRPSVFEAMVATTNIEPDQWAEFKPKLLDMLRKMQAKPTLGESEAAVKRLRLAITHIEPERALIPADTWAEYEKKLIDYAERGYFEGAWAERHEKIGKVIFLKEEEDAMESKDWIRLRAVARIWAMLSEMTAPLHEEINQEDSEKWLMQKLGDITFTRRMIECKEHHAALKL</sequence>
<comment type="caution">
    <text evidence="2">The sequence shown here is derived from an EMBL/GenBank/DDBJ whole genome shotgun (WGS) entry which is preliminary data.</text>
</comment>
<dbReference type="AlphaFoldDB" id="A0A8H5WR11"/>
<gene>
    <name evidence="2" type="ORF">FHETE_5108</name>
</gene>
<organism evidence="2 3">
    <name type="scientific">Fusarium heterosporum</name>
    <dbReference type="NCBI Taxonomy" id="42747"/>
    <lineage>
        <taxon>Eukaryota</taxon>
        <taxon>Fungi</taxon>
        <taxon>Dikarya</taxon>
        <taxon>Ascomycota</taxon>
        <taxon>Pezizomycotina</taxon>
        <taxon>Sordariomycetes</taxon>
        <taxon>Hypocreomycetidae</taxon>
        <taxon>Hypocreales</taxon>
        <taxon>Nectriaceae</taxon>
        <taxon>Fusarium</taxon>
        <taxon>Fusarium heterosporum species complex</taxon>
    </lineage>
</organism>
<dbReference type="Proteomes" id="UP000567885">
    <property type="component" value="Unassembled WGS sequence"/>
</dbReference>
<feature type="compositionally biased region" description="Polar residues" evidence="1">
    <location>
        <begin position="210"/>
        <end position="227"/>
    </location>
</feature>
<feature type="compositionally biased region" description="Basic and acidic residues" evidence="1">
    <location>
        <begin position="244"/>
        <end position="256"/>
    </location>
</feature>
<evidence type="ECO:0000313" key="2">
    <source>
        <dbReference type="EMBL" id="KAF5669016.1"/>
    </source>
</evidence>
<feature type="region of interest" description="Disordered" evidence="1">
    <location>
        <begin position="194"/>
        <end position="268"/>
    </location>
</feature>
<dbReference type="EMBL" id="JAAGWQ010000088">
    <property type="protein sequence ID" value="KAF5669016.1"/>
    <property type="molecule type" value="Genomic_DNA"/>
</dbReference>
<evidence type="ECO:0000256" key="1">
    <source>
        <dbReference type="SAM" id="MobiDB-lite"/>
    </source>
</evidence>
<protein>
    <submittedName>
        <fullName evidence="2">Uncharacterized protein</fullName>
    </submittedName>
</protein>
<feature type="compositionally biased region" description="Basic and acidic residues" evidence="1">
    <location>
        <begin position="131"/>
        <end position="141"/>
    </location>
</feature>